<dbReference type="EMBL" id="GBRH01260855">
    <property type="protein sequence ID" value="JAD37040.1"/>
    <property type="molecule type" value="Transcribed_RNA"/>
</dbReference>
<reference evidence="1" key="1">
    <citation type="submission" date="2014-09" db="EMBL/GenBank/DDBJ databases">
        <authorList>
            <person name="Magalhaes I.L.F."/>
            <person name="Oliveira U."/>
            <person name="Santos F.R."/>
            <person name="Vidigal T.H.D.A."/>
            <person name="Brescovit A.D."/>
            <person name="Santos A.J."/>
        </authorList>
    </citation>
    <scope>NUCLEOTIDE SEQUENCE</scope>
    <source>
        <tissue evidence="1">Shoot tissue taken approximately 20 cm above the soil surface</tissue>
    </source>
</reference>
<name>A0A0A8ZJW5_ARUDO</name>
<proteinExistence type="predicted"/>
<evidence type="ECO:0000313" key="1">
    <source>
        <dbReference type="EMBL" id="JAD37040.1"/>
    </source>
</evidence>
<sequence length="57" mass="6529">MERKGKIPSSVYNMKMVQLKVMRLFYNTQQTTTNNCLVLLTNQGLNLILVVGKKAKK</sequence>
<organism evidence="1">
    <name type="scientific">Arundo donax</name>
    <name type="common">Giant reed</name>
    <name type="synonym">Donax arundinaceus</name>
    <dbReference type="NCBI Taxonomy" id="35708"/>
    <lineage>
        <taxon>Eukaryota</taxon>
        <taxon>Viridiplantae</taxon>
        <taxon>Streptophyta</taxon>
        <taxon>Embryophyta</taxon>
        <taxon>Tracheophyta</taxon>
        <taxon>Spermatophyta</taxon>
        <taxon>Magnoliopsida</taxon>
        <taxon>Liliopsida</taxon>
        <taxon>Poales</taxon>
        <taxon>Poaceae</taxon>
        <taxon>PACMAD clade</taxon>
        <taxon>Arundinoideae</taxon>
        <taxon>Arundineae</taxon>
        <taxon>Arundo</taxon>
    </lineage>
</organism>
<reference evidence="1" key="2">
    <citation type="journal article" date="2015" name="Data Brief">
        <title>Shoot transcriptome of the giant reed, Arundo donax.</title>
        <authorList>
            <person name="Barrero R.A."/>
            <person name="Guerrero F.D."/>
            <person name="Moolhuijzen P."/>
            <person name="Goolsby J.A."/>
            <person name="Tidwell J."/>
            <person name="Bellgard S.E."/>
            <person name="Bellgard M.I."/>
        </authorList>
    </citation>
    <scope>NUCLEOTIDE SEQUENCE</scope>
    <source>
        <tissue evidence="1">Shoot tissue taken approximately 20 cm above the soil surface</tissue>
    </source>
</reference>
<protein>
    <submittedName>
        <fullName evidence="1">Uncharacterized protein</fullName>
    </submittedName>
</protein>
<dbReference type="AlphaFoldDB" id="A0A0A8ZJW5"/>
<accession>A0A0A8ZJW5</accession>